<keyword evidence="5" id="KW-0865">Zymogen</keyword>
<dbReference type="PROSITE" id="PS00138">
    <property type="entry name" value="SUBTILASE_SER"/>
    <property type="match status" value="1"/>
</dbReference>
<dbReference type="Proteomes" id="UP000007800">
    <property type="component" value="Unassembled WGS sequence"/>
</dbReference>
<feature type="chain" id="PRO_5002954693" description="subtilisin" evidence="9">
    <location>
        <begin position="19"/>
        <end position="460"/>
    </location>
</feature>
<dbReference type="GO" id="GO:0004252">
    <property type="term" value="F:serine-type endopeptidase activity"/>
    <property type="evidence" value="ECO:0007669"/>
    <property type="project" value="UniProtKB-UniRule"/>
</dbReference>
<dbReference type="RefSeq" id="XP_002778325.1">
    <property type="nucleotide sequence ID" value="XM_002778279.1"/>
</dbReference>
<dbReference type="Pfam" id="PF00082">
    <property type="entry name" value="Peptidase_S8"/>
    <property type="match status" value="1"/>
</dbReference>
<dbReference type="AlphaFoldDB" id="C5KZG0"/>
<evidence type="ECO:0000256" key="9">
    <source>
        <dbReference type="SAM" id="SignalP"/>
    </source>
</evidence>
<evidence type="ECO:0000256" key="8">
    <source>
        <dbReference type="PROSITE-ProRule" id="PRU01240"/>
    </source>
</evidence>
<keyword evidence="2 8" id="KW-0645">Protease</keyword>
<proteinExistence type="inferred from homology"/>
<evidence type="ECO:0000256" key="2">
    <source>
        <dbReference type="ARBA" id="ARBA00022670"/>
    </source>
</evidence>
<feature type="domain" description="Peptidase S8/S53" evidence="10">
    <location>
        <begin position="173"/>
        <end position="423"/>
    </location>
</feature>
<dbReference type="EC" id="3.4.21.62" evidence="7"/>
<dbReference type="InterPro" id="IPR051048">
    <property type="entry name" value="Peptidase_S8/S53_subtilisin"/>
</dbReference>
<dbReference type="InParanoid" id="C5KZG0"/>
<keyword evidence="9" id="KW-0732">Signal</keyword>
<keyword evidence="3 8" id="KW-0378">Hydrolase</keyword>
<comment type="similarity">
    <text evidence="1 8">Belongs to the peptidase S8 family.</text>
</comment>
<dbReference type="OrthoDB" id="10256524at2759"/>
<dbReference type="PROSITE" id="PS00137">
    <property type="entry name" value="SUBTILASE_HIS"/>
    <property type="match status" value="1"/>
</dbReference>
<name>C5KZG0_PERM5</name>
<keyword evidence="12" id="KW-1185">Reference proteome</keyword>
<dbReference type="MEROPS" id="S08.041"/>
<evidence type="ECO:0000313" key="12">
    <source>
        <dbReference type="Proteomes" id="UP000007800"/>
    </source>
</evidence>
<feature type="signal peptide" evidence="9">
    <location>
        <begin position="1"/>
        <end position="18"/>
    </location>
</feature>
<protein>
    <recommendedName>
        <fullName evidence="7">subtilisin</fullName>
        <ecNumber evidence="7">3.4.21.62</ecNumber>
    </recommendedName>
</protein>
<evidence type="ECO:0000256" key="1">
    <source>
        <dbReference type="ARBA" id="ARBA00011073"/>
    </source>
</evidence>
<evidence type="ECO:0000256" key="4">
    <source>
        <dbReference type="ARBA" id="ARBA00022825"/>
    </source>
</evidence>
<dbReference type="InterPro" id="IPR000209">
    <property type="entry name" value="Peptidase_S8/S53_dom"/>
</dbReference>
<evidence type="ECO:0000256" key="5">
    <source>
        <dbReference type="ARBA" id="ARBA00023145"/>
    </source>
</evidence>
<dbReference type="InterPro" id="IPR036852">
    <property type="entry name" value="Peptidase_S8/S53_dom_sf"/>
</dbReference>
<evidence type="ECO:0000259" key="10">
    <source>
        <dbReference type="Pfam" id="PF00082"/>
    </source>
</evidence>
<sequence>MLFARSALLSTVLLYVIASQRTLLRLSHRGNSLNVRLLPDMVAQALTASAGRKRFLSQDDLECERCFTQDGMVYDLKAIGVQIVESTCSVGHNSILNYLKKAADLLGIEFDCEPDVKIILDPIPSMVQSSATCTGGNPVLGTNDPGSSCQRYLEVIHLGAAWRAARSAKLKLKDVVLAVIDTGVDTTHPDLVNQFWRNPADGSIGFNFAKNNTNVTDDLIHGTHCAGIAVAQTNNRIGIAGVANIEGPPPKVKLMVLKICDDSGIGLLSYSLRALNFAVENGATVSSHSYRWYNTSELQKAAYKNAAAAGHIAVAAAGNEALDLEKNRTYPCCLAEDIPSMLCVAASTSNPTETVSLAGFSNAGFVTKVAAPGVDIYSTIPGGSYCKSSGTSMSTPMVAGVAALLATLGLEGQDITSTIVKSRTAGVQNPFNLSHIGEIDVLKAVNTALSQLTNCSSYGQ</sequence>
<dbReference type="GeneID" id="9038504"/>
<keyword evidence="4 8" id="KW-0720">Serine protease</keyword>
<evidence type="ECO:0000256" key="6">
    <source>
        <dbReference type="ARBA" id="ARBA00023529"/>
    </source>
</evidence>
<evidence type="ECO:0000256" key="3">
    <source>
        <dbReference type="ARBA" id="ARBA00022801"/>
    </source>
</evidence>
<feature type="active site" description="Charge relay system" evidence="8">
    <location>
        <position position="181"/>
    </location>
</feature>
<dbReference type="PANTHER" id="PTHR43399:SF4">
    <property type="entry name" value="CELL WALL-ASSOCIATED PROTEASE"/>
    <property type="match status" value="1"/>
</dbReference>
<dbReference type="PROSITE" id="PS51892">
    <property type="entry name" value="SUBTILASE"/>
    <property type="match status" value="1"/>
</dbReference>
<dbReference type="EMBL" id="GG677829">
    <property type="protein sequence ID" value="EER10120.1"/>
    <property type="molecule type" value="Genomic_DNA"/>
</dbReference>
<dbReference type="InterPro" id="IPR015500">
    <property type="entry name" value="Peptidase_S8_subtilisin-rel"/>
</dbReference>
<organism evidence="12">
    <name type="scientific">Perkinsus marinus (strain ATCC 50983 / TXsc)</name>
    <dbReference type="NCBI Taxonomy" id="423536"/>
    <lineage>
        <taxon>Eukaryota</taxon>
        <taxon>Sar</taxon>
        <taxon>Alveolata</taxon>
        <taxon>Perkinsozoa</taxon>
        <taxon>Perkinsea</taxon>
        <taxon>Perkinsida</taxon>
        <taxon>Perkinsidae</taxon>
        <taxon>Perkinsus</taxon>
    </lineage>
</organism>
<accession>C5KZG0</accession>
<dbReference type="PRINTS" id="PR00723">
    <property type="entry name" value="SUBTILISIN"/>
</dbReference>
<feature type="active site" description="Charge relay system" evidence="8">
    <location>
        <position position="221"/>
    </location>
</feature>
<dbReference type="PANTHER" id="PTHR43399">
    <property type="entry name" value="SUBTILISIN-RELATED"/>
    <property type="match status" value="1"/>
</dbReference>
<comment type="catalytic activity">
    <reaction evidence="6">
        <text>Hydrolysis of proteins with broad specificity for peptide bonds, and a preference for a large uncharged residue in P1. Hydrolyzes peptide amides.</text>
        <dbReference type="EC" id="3.4.21.62"/>
    </reaction>
</comment>
<dbReference type="InterPro" id="IPR022398">
    <property type="entry name" value="Peptidase_S8_His-AS"/>
</dbReference>
<reference evidence="11 12" key="1">
    <citation type="submission" date="2008-07" db="EMBL/GenBank/DDBJ databases">
        <authorList>
            <person name="El-Sayed N."/>
            <person name="Caler E."/>
            <person name="Inman J."/>
            <person name="Amedeo P."/>
            <person name="Hass B."/>
            <person name="Wortman J."/>
        </authorList>
    </citation>
    <scope>NUCLEOTIDE SEQUENCE [LARGE SCALE GENOMIC DNA]</scope>
    <source>
        <strain evidence="12">ATCC 50983 / TXsc</strain>
    </source>
</reference>
<dbReference type="SUPFAM" id="SSF52743">
    <property type="entry name" value="Subtilisin-like"/>
    <property type="match status" value="1"/>
</dbReference>
<evidence type="ECO:0000256" key="7">
    <source>
        <dbReference type="ARBA" id="ARBA00023619"/>
    </source>
</evidence>
<feature type="active site" description="Charge relay system" evidence="8">
    <location>
        <position position="392"/>
    </location>
</feature>
<dbReference type="InterPro" id="IPR023828">
    <property type="entry name" value="Peptidase_S8_Ser-AS"/>
</dbReference>
<dbReference type="Gene3D" id="3.40.50.200">
    <property type="entry name" value="Peptidase S8/S53 domain"/>
    <property type="match status" value="1"/>
</dbReference>
<evidence type="ECO:0000313" key="11">
    <source>
        <dbReference type="EMBL" id="EER10120.1"/>
    </source>
</evidence>
<gene>
    <name evidence="11" type="ORF">Pmar_PMAR009754</name>
</gene>
<dbReference type="GO" id="GO:0006508">
    <property type="term" value="P:proteolysis"/>
    <property type="evidence" value="ECO:0007669"/>
    <property type="project" value="UniProtKB-KW"/>
</dbReference>